<dbReference type="GO" id="GO:0008270">
    <property type="term" value="F:zinc ion binding"/>
    <property type="evidence" value="ECO:0007669"/>
    <property type="project" value="UniProtKB-KW"/>
</dbReference>
<evidence type="ECO:0000256" key="4">
    <source>
        <dbReference type="PROSITE-ProRule" id="PRU00175"/>
    </source>
</evidence>
<dbReference type="InterPro" id="IPR013083">
    <property type="entry name" value="Znf_RING/FYVE/PHD"/>
</dbReference>
<organism evidence="8 9">
    <name type="scientific">Pelagomonas calceolata</name>
    <dbReference type="NCBI Taxonomy" id="35677"/>
    <lineage>
        <taxon>Eukaryota</taxon>
        <taxon>Sar</taxon>
        <taxon>Stramenopiles</taxon>
        <taxon>Ochrophyta</taxon>
        <taxon>Pelagophyceae</taxon>
        <taxon>Pelagomonadales</taxon>
        <taxon>Pelagomonadaceae</taxon>
        <taxon>Pelagomonas</taxon>
    </lineage>
</organism>
<keyword evidence="6" id="KW-0472">Membrane</keyword>
<evidence type="ECO:0000256" key="3">
    <source>
        <dbReference type="ARBA" id="ARBA00022833"/>
    </source>
</evidence>
<feature type="domain" description="RING-type" evidence="7">
    <location>
        <begin position="92"/>
        <end position="148"/>
    </location>
</feature>
<feature type="compositionally biased region" description="Basic and acidic residues" evidence="5">
    <location>
        <begin position="157"/>
        <end position="176"/>
    </location>
</feature>
<dbReference type="Proteomes" id="UP000789595">
    <property type="component" value="Unassembled WGS sequence"/>
</dbReference>
<feature type="region of interest" description="Disordered" evidence="5">
    <location>
        <begin position="155"/>
        <end position="176"/>
    </location>
</feature>
<dbReference type="EMBL" id="CAKKNE010000002">
    <property type="protein sequence ID" value="CAH0368603.1"/>
    <property type="molecule type" value="Genomic_DNA"/>
</dbReference>
<dbReference type="SMART" id="SM00184">
    <property type="entry name" value="RING"/>
    <property type="match status" value="1"/>
</dbReference>
<dbReference type="PROSITE" id="PS50089">
    <property type="entry name" value="ZF_RING_2"/>
    <property type="match status" value="1"/>
</dbReference>
<proteinExistence type="predicted"/>
<dbReference type="InterPro" id="IPR052788">
    <property type="entry name" value="RING-type_E3_ligase_ATL"/>
</dbReference>
<keyword evidence="6" id="KW-1133">Transmembrane helix</keyword>
<reference evidence="8" key="1">
    <citation type="submission" date="2021-11" db="EMBL/GenBank/DDBJ databases">
        <authorList>
            <consortium name="Genoscope - CEA"/>
            <person name="William W."/>
        </authorList>
    </citation>
    <scope>NUCLEOTIDE SEQUENCE</scope>
</reference>
<evidence type="ECO:0000259" key="7">
    <source>
        <dbReference type="PROSITE" id="PS50089"/>
    </source>
</evidence>
<evidence type="ECO:0000313" key="8">
    <source>
        <dbReference type="EMBL" id="CAH0368603.1"/>
    </source>
</evidence>
<evidence type="ECO:0000313" key="9">
    <source>
        <dbReference type="Proteomes" id="UP000789595"/>
    </source>
</evidence>
<dbReference type="Pfam" id="PF13639">
    <property type="entry name" value="zf-RING_2"/>
    <property type="match status" value="1"/>
</dbReference>
<dbReference type="InterPro" id="IPR011016">
    <property type="entry name" value="Znf_RING-CH"/>
</dbReference>
<evidence type="ECO:0000256" key="6">
    <source>
        <dbReference type="SAM" id="Phobius"/>
    </source>
</evidence>
<accession>A0A8J2SA09</accession>
<dbReference type="PANTHER" id="PTHR45798:SF97">
    <property type="entry name" value="ALCOHOL-SENSITIVE RING FINGER PROTEIN 1"/>
    <property type="match status" value="1"/>
</dbReference>
<gene>
    <name evidence="8" type="ORF">PECAL_2P16740</name>
</gene>
<keyword evidence="3" id="KW-0862">Zinc</keyword>
<dbReference type="OrthoDB" id="21204at2759"/>
<keyword evidence="9" id="KW-1185">Reference proteome</keyword>
<dbReference type="PANTHER" id="PTHR45798">
    <property type="entry name" value="RING-H2 FINGER PROTEIN ATL61-RELATED-RELATED"/>
    <property type="match status" value="1"/>
</dbReference>
<dbReference type="SUPFAM" id="SSF57850">
    <property type="entry name" value="RING/U-box"/>
    <property type="match status" value="1"/>
</dbReference>
<comment type="caution">
    <text evidence="8">The sequence shown here is derived from an EMBL/GenBank/DDBJ whole genome shotgun (WGS) entry which is preliminary data.</text>
</comment>
<feature type="transmembrane region" description="Helical" evidence="6">
    <location>
        <begin position="30"/>
        <end position="51"/>
    </location>
</feature>
<dbReference type="SMART" id="SM01197">
    <property type="entry name" value="FANCL_C"/>
    <property type="match status" value="1"/>
</dbReference>
<keyword evidence="2 4" id="KW-0863">Zinc-finger</keyword>
<name>A0A8J2SA09_9STRA</name>
<sequence>MGFVRPDLAPNGTKWSADGGHSGGQAYKTVGFWVGIMCGLGFIGLAVYWLYLKRHYERVVAERPRARATVARVAQKLEEVPTEVRTSAKGECSICLSRRAEFGAAAAARPVVVLPCKHAFHAKCLENWFATSLARLSDADDLTCPLCRQAVPAAPRRRLDGEEHKDATGDVELRGV</sequence>
<keyword evidence="1" id="KW-0479">Metal-binding</keyword>
<dbReference type="AlphaFoldDB" id="A0A8J2SA09"/>
<protein>
    <recommendedName>
        <fullName evidence="7">RING-type domain-containing protein</fullName>
    </recommendedName>
</protein>
<keyword evidence="6" id="KW-0812">Transmembrane</keyword>
<dbReference type="Gene3D" id="3.30.40.10">
    <property type="entry name" value="Zinc/RING finger domain, C3HC4 (zinc finger)"/>
    <property type="match status" value="1"/>
</dbReference>
<evidence type="ECO:0000256" key="2">
    <source>
        <dbReference type="ARBA" id="ARBA00022771"/>
    </source>
</evidence>
<evidence type="ECO:0000256" key="5">
    <source>
        <dbReference type="SAM" id="MobiDB-lite"/>
    </source>
</evidence>
<evidence type="ECO:0000256" key="1">
    <source>
        <dbReference type="ARBA" id="ARBA00022723"/>
    </source>
</evidence>
<dbReference type="InterPro" id="IPR001841">
    <property type="entry name" value="Znf_RING"/>
</dbReference>
<dbReference type="SMART" id="SM00744">
    <property type="entry name" value="RINGv"/>
    <property type="match status" value="1"/>
</dbReference>